<sequence>MAISGVGGTDGKFSLGLTIRQSSVEECSQHLEKLAPMEHLNHSSNSSLNATVLDSDRLVSSFILGLCLVLGLPGNIAVLVVIPRRLNFTLYLMLNLASSDILCLTTVPVWIYTVLHGWTLGRAACKIATFLLYLSLYANVLTVTLLGIHRYIQVLHPRTWSRSGRKGERALFLILWALVCALTGPAVATRDVGDGELKCQQQTGSDAERVTFLVFETLLGFVVPFSVLVTCYCCLHRRVNNTSLFSSAKLTRLVTVAFFVFWIPVHIVNVVDIAGVVMHFYRPEVSAVLLSNRSTAARIVRSFTFVNSCLDPFLYAFASRRIREKPEVTCEREDVMHVTKI</sequence>
<reference evidence="1" key="1">
    <citation type="submission" date="2021-05" db="EMBL/GenBank/DDBJ databases">
        <authorList>
            <person name="Pan Q."/>
            <person name="Jouanno E."/>
            <person name="Zahm M."/>
            <person name="Klopp C."/>
            <person name="Cabau C."/>
            <person name="Louis A."/>
            <person name="Berthelot C."/>
            <person name="Parey E."/>
            <person name="Roest Crollius H."/>
            <person name="Montfort J."/>
            <person name="Robinson-Rechavi M."/>
            <person name="Bouchez O."/>
            <person name="Lampietro C."/>
            <person name="Lopez Roques C."/>
            <person name="Donnadieu C."/>
            <person name="Postlethwait J."/>
            <person name="Bobe J."/>
            <person name="Dillon D."/>
            <person name="Chandos A."/>
            <person name="von Hippel F."/>
            <person name="Guiguen Y."/>
        </authorList>
    </citation>
    <scope>NUCLEOTIDE SEQUENCE</scope>
    <source>
        <strain evidence="1">YG-Jan2019</strain>
    </source>
</reference>
<gene>
    <name evidence="1" type="ORF">DPEC_G00202710</name>
</gene>
<evidence type="ECO:0000313" key="1">
    <source>
        <dbReference type="EMBL" id="KAJ8000233.1"/>
    </source>
</evidence>
<evidence type="ECO:0000313" key="2">
    <source>
        <dbReference type="Proteomes" id="UP001157502"/>
    </source>
</evidence>
<dbReference type="EMBL" id="CM055743">
    <property type="protein sequence ID" value="KAJ8000233.1"/>
    <property type="molecule type" value="Genomic_DNA"/>
</dbReference>
<protein>
    <submittedName>
        <fullName evidence="1">Uncharacterized protein</fullName>
    </submittedName>
</protein>
<accession>A0ACC2G9S8</accession>
<organism evidence="1 2">
    <name type="scientific">Dallia pectoralis</name>
    <name type="common">Alaska blackfish</name>
    <dbReference type="NCBI Taxonomy" id="75939"/>
    <lineage>
        <taxon>Eukaryota</taxon>
        <taxon>Metazoa</taxon>
        <taxon>Chordata</taxon>
        <taxon>Craniata</taxon>
        <taxon>Vertebrata</taxon>
        <taxon>Euteleostomi</taxon>
        <taxon>Actinopterygii</taxon>
        <taxon>Neopterygii</taxon>
        <taxon>Teleostei</taxon>
        <taxon>Protacanthopterygii</taxon>
        <taxon>Esociformes</taxon>
        <taxon>Umbridae</taxon>
        <taxon>Dallia</taxon>
    </lineage>
</organism>
<proteinExistence type="predicted"/>
<name>A0ACC2G9S8_DALPE</name>
<keyword evidence="2" id="KW-1185">Reference proteome</keyword>
<comment type="caution">
    <text evidence="1">The sequence shown here is derived from an EMBL/GenBank/DDBJ whole genome shotgun (WGS) entry which is preliminary data.</text>
</comment>
<dbReference type="Proteomes" id="UP001157502">
    <property type="component" value="Chromosome 16"/>
</dbReference>